<gene>
    <name evidence="2" type="ORF">RZ517_01200</name>
</gene>
<protein>
    <recommendedName>
        <fullName evidence="4">Tetratricopeptide repeat protein</fullName>
    </recommendedName>
</protein>
<dbReference type="Gene3D" id="1.25.40.10">
    <property type="entry name" value="Tetratricopeptide repeat domain"/>
    <property type="match status" value="1"/>
</dbReference>
<dbReference type="RefSeq" id="WP_338549672.1">
    <property type="nucleotide sequence ID" value="NZ_CP146069.1"/>
</dbReference>
<organism evidence="2 3">
    <name type="scientific">Roseovarius phycicola</name>
    <dbReference type="NCBI Taxonomy" id="3080976"/>
    <lineage>
        <taxon>Bacteria</taxon>
        <taxon>Pseudomonadati</taxon>
        <taxon>Pseudomonadota</taxon>
        <taxon>Alphaproteobacteria</taxon>
        <taxon>Rhodobacterales</taxon>
        <taxon>Roseobacteraceae</taxon>
        <taxon>Roseovarius</taxon>
    </lineage>
</organism>
<proteinExistence type="predicted"/>
<dbReference type="EMBL" id="CP146069">
    <property type="protein sequence ID" value="WWR46828.1"/>
    <property type="molecule type" value="Genomic_DNA"/>
</dbReference>
<accession>A0ABZ2HHT2</accession>
<evidence type="ECO:0000313" key="2">
    <source>
        <dbReference type="EMBL" id="WWR46828.1"/>
    </source>
</evidence>
<evidence type="ECO:0000313" key="3">
    <source>
        <dbReference type="Proteomes" id="UP001364156"/>
    </source>
</evidence>
<name>A0ABZ2HHT2_9RHOB</name>
<evidence type="ECO:0000256" key="1">
    <source>
        <dbReference type="SAM" id="MobiDB-lite"/>
    </source>
</evidence>
<evidence type="ECO:0008006" key="4">
    <source>
        <dbReference type="Google" id="ProtNLM"/>
    </source>
</evidence>
<dbReference type="InterPro" id="IPR011990">
    <property type="entry name" value="TPR-like_helical_dom_sf"/>
</dbReference>
<dbReference type="Proteomes" id="UP001364156">
    <property type="component" value="Chromosome"/>
</dbReference>
<keyword evidence="3" id="KW-1185">Reference proteome</keyword>
<feature type="region of interest" description="Disordered" evidence="1">
    <location>
        <begin position="71"/>
        <end position="104"/>
    </location>
</feature>
<feature type="compositionally biased region" description="Polar residues" evidence="1">
    <location>
        <begin position="80"/>
        <end position="91"/>
    </location>
</feature>
<sequence>MPSITLPQRRRSRTGQIFESTADLSDALVGEVPQASENSVQAEAISKTHKELLQQLARAATQGLLTAKTAFKDRTAMSDPGSSVSEEQTPDTLRKPDEMATDPNLADSLSVSAVTSMDRDFLEGLAAARTASFTSRCLDPDRVDVGSWVSGLSFAQQVGPLRAELTNEIDRPNQKIAERLVKSYLYFGFGLEALNVQHVMFSSHDDTEIYAALANIVDGQPMSETSVFQDQLTCNGPTALWAALSHAHLPTDLDINTNAILLSFSELPRHLRADLGPTLSRLFLDAGYLEQSAQVLRVLDRVPETKTPEEALAKAQYHVATGEDELAMSDFETAIVSDSRPSATALVEMVQAMLERGEKIPQDIAELVGAYAFERQSDDIGSALIRVHILALASSGNFTGAFEILETTSAIDDEVKKTIRSDLADILIASTQHFDLLRFALSGKLGDVQYLNPNTSFAIAQELKTSRFYDAALQFLNRSFPQNLQANARLLRAEIVLFQGNPRTAEAELLGLDGHDANVLRARAKSMLGNHEQAFDLYQSAGMTSDATREAWLAKDWDRLPEESGVFGVIAQVHVETEPHSNDGQLAQNNALVDTASGSRRAIETMLSAMPQPEDISQ</sequence>
<reference evidence="2 3" key="1">
    <citation type="submission" date="2023-10" db="EMBL/GenBank/DDBJ databases">
        <title>Roseovarius strain S88 nov., isolated from a marine algae.</title>
        <authorList>
            <person name="Lee M.W."/>
            <person name="Lee J.K."/>
            <person name="Kim J.M."/>
            <person name="Choi D.G."/>
            <person name="Baek J.H."/>
            <person name="Bayburt H."/>
            <person name="Jung J.J."/>
            <person name="Han D.M."/>
            <person name="Jeon C.O."/>
        </authorList>
    </citation>
    <scope>NUCLEOTIDE SEQUENCE [LARGE SCALE GENOMIC DNA]</scope>
    <source>
        <strain evidence="2 3">S88</strain>
    </source>
</reference>